<evidence type="ECO:0000313" key="1">
    <source>
        <dbReference type="EMBL" id="ETO91078.1"/>
    </source>
</evidence>
<comment type="caution">
    <text evidence="1">The sequence shown here is derived from an EMBL/GenBank/DDBJ whole genome shotgun (WGS) entry which is preliminary data.</text>
</comment>
<organism evidence="1 2">
    <name type="scientific">Candidatus Xenolissoclinum pacificiensis L6</name>
    <dbReference type="NCBI Taxonomy" id="1401685"/>
    <lineage>
        <taxon>Bacteria</taxon>
        <taxon>Pseudomonadati</taxon>
        <taxon>Pseudomonadota</taxon>
        <taxon>Alphaproteobacteria</taxon>
        <taxon>Rickettsiales</taxon>
        <taxon>Anaplasmataceae</taxon>
        <taxon>Candidatus Xenolissoclinum</taxon>
    </lineage>
</organism>
<proteinExistence type="predicted"/>
<keyword evidence="2" id="KW-1185">Reference proteome</keyword>
<dbReference type="EMBL" id="AXCJ01000009">
    <property type="protein sequence ID" value="ETO91078.1"/>
    <property type="molecule type" value="Genomic_DNA"/>
</dbReference>
<gene>
    <name evidence="1" type="ORF">P857_153</name>
</gene>
<protein>
    <submittedName>
        <fullName evidence="1">Uncharacterized protein</fullName>
    </submittedName>
</protein>
<evidence type="ECO:0000313" key="2">
    <source>
        <dbReference type="Proteomes" id="UP000018951"/>
    </source>
</evidence>
<sequence>MDGKGNTVNINFAVHEERNIVANMIIGCKISLNLANIVAKVRTVLLI</sequence>
<dbReference type="Proteomes" id="UP000018951">
    <property type="component" value="Unassembled WGS sequence"/>
</dbReference>
<accession>W2V0T7</accession>
<name>W2V0T7_9RICK</name>
<reference evidence="1 2" key="1">
    <citation type="journal article" date="2013" name="PLoS ONE">
        <title>Bacterial endosymbiosis in a chordate host: long-term co-evolution and conservation of secondary metabolism.</title>
        <authorList>
            <person name="Kwan J.C."/>
            <person name="Schmidt E.W."/>
        </authorList>
    </citation>
    <scope>NUCLEOTIDE SEQUENCE [LARGE SCALE GENOMIC DNA]</scope>
    <source>
        <strain evidence="2">L6</strain>
    </source>
</reference>
<dbReference type="AlphaFoldDB" id="W2V0T7"/>